<gene>
    <name evidence="1" type="ORF">PUN28_009432</name>
</gene>
<comment type="caution">
    <text evidence="1">The sequence shown here is derived from an EMBL/GenBank/DDBJ whole genome shotgun (WGS) entry which is preliminary data.</text>
</comment>
<accession>A0AAW2FTG2</accession>
<evidence type="ECO:0000313" key="2">
    <source>
        <dbReference type="Proteomes" id="UP001430953"/>
    </source>
</evidence>
<reference evidence="1 2" key="1">
    <citation type="submission" date="2023-03" db="EMBL/GenBank/DDBJ databases">
        <title>High recombination rates correlate with genetic variation in Cardiocondyla obscurior ants.</title>
        <authorList>
            <person name="Errbii M."/>
        </authorList>
    </citation>
    <scope>NUCLEOTIDE SEQUENCE [LARGE SCALE GENOMIC DNA]</scope>
    <source>
        <strain evidence="1">Alpha-2009</strain>
        <tissue evidence="1">Whole body</tissue>
    </source>
</reference>
<keyword evidence="2" id="KW-1185">Reference proteome</keyword>
<name>A0AAW2FTG2_9HYME</name>
<dbReference type="AlphaFoldDB" id="A0AAW2FTG2"/>
<protein>
    <submittedName>
        <fullName evidence="1">Uncharacterized protein</fullName>
    </submittedName>
</protein>
<dbReference type="EMBL" id="JADYXP020000008">
    <property type="protein sequence ID" value="KAL0118758.1"/>
    <property type="molecule type" value="Genomic_DNA"/>
</dbReference>
<dbReference type="Proteomes" id="UP001430953">
    <property type="component" value="Unassembled WGS sequence"/>
</dbReference>
<proteinExistence type="predicted"/>
<organism evidence="1 2">
    <name type="scientific">Cardiocondyla obscurior</name>
    <dbReference type="NCBI Taxonomy" id="286306"/>
    <lineage>
        <taxon>Eukaryota</taxon>
        <taxon>Metazoa</taxon>
        <taxon>Ecdysozoa</taxon>
        <taxon>Arthropoda</taxon>
        <taxon>Hexapoda</taxon>
        <taxon>Insecta</taxon>
        <taxon>Pterygota</taxon>
        <taxon>Neoptera</taxon>
        <taxon>Endopterygota</taxon>
        <taxon>Hymenoptera</taxon>
        <taxon>Apocrita</taxon>
        <taxon>Aculeata</taxon>
        <taxon>Formicoidea</taxon>
        <taxon>Formicidae</taxon>
        <taxon>Myrmicinae</taxon>
        <taxon>Cardiocondyla</taxon>
    </lineage>
</organism>
<evidence type="ECO:0000313" key="1">
    <source>
        <dbReference type="EMBL" id="KAL0118758.1"/>
    </source>
</evidence>
<sequence>MVPSRLEKVKKEEHFSSFISFSFFFFTSLANSAQQAGTANILNTAEPTMVPTPKSPSVTKVPITLIKSSGLELAAAITVAPATSSVTFSSVKHFATFYPPHFVRRRRWNNKR</sequence>